<dbReference type="PANTHER" id="PTHR43820:SF4">
    <property type="entry name" value="HIGH-AFFINITY BRANCHED-CHAIN AMINO ACID TRANSPORT ATP-BINDING PROTEIN LIVF"/>
    <property type="match status" value="1"/>
</dbReference>
<dbReference type="SMART" id="SM00382">
    <property type="entry name" value="AAA"/>
    <property type="match status" value="1"/>
</dbReference>
<dbReference type="RefSeq" id="WP_281488878.1">
    <property type="nucleotide sequence ID" value="NZ_JASATX010000003.1"/>
</dbReference>
<evidence type="ECO:0000256" key="5">
    <source>
        <dbReference type="ARBA" id="ARBA00022970"/>
    </source>
</evidence>
<dbReference type="Gene3D" id="3.40.50.300">
    <property type="entry name" value="P-loop containing nucleotide triphosphate hydrolases"/>
    <property type="match status" value="1"/>
</dbReference>
<keyword evidence="3" id="KW-0547">Nucleotide-binding</keyword>
<proteinExistence type="inferred from homology"/>
<evidence type="ECO:0000313" key="7">
    <source>
        <dbReference type="EMBL" id="MDI2099095.1"/>
    </source>
</evidence>
<comment type="caution">
    <text evidence="7">The sequence shown here is derived from an EMBL/GenBank/DDBJ whole genome shotgun (WGS) entry which is preliminary data.</text>
</comment>
<dbReference type="PROSITE" id="PS50893">
    <property type="entry name" value="ABC_TRANSPORTER_2"/>
    <property type="match status" value="1"/>
</dbReference>
<dbReference type="AlphaFoldDB" id="A0AAW6T5J2"/>
<dbReference type="GO" id="GO:0015658">
    <property type="term" value="F:branched-chain amino acid transmembrane transporter activity"/>
    <property type="evidence" value="ECO:0007669"/>
    <property type="project" value="TreeGrafter"/>
</dbReference>
<keyword evidence="4 7" id="KW-0067">ATP-binding</keyword>
<dbReference type="GO" id="GO:0016887">
    <property type="term" value="F:ATP hydrolysis activity"/>
    <property type="evidence" value="ECO:0007669"/>
    <property type="project" value="InterPro"/>
</dbReference>
<keyword evidence="2" id="KW-0813">Transport</keyword>
<dbReference type="PANTHER" id="PTHR43820">
    <property type="entry name" value="HIGH-AFFINITY BRANCHED-CHAIN AMINO ACID TRANSPORT ATP-BINDING PROTEIN LIVF"/>
    <property type="match status" value="1"/>
</dbReference>
<protein>
    <submittedName>
        <fullName evidence="7">ABC transporter ATP-binding protein</fullName>
    </submittedName>
</protein>
<evidence type="ECO:0000256" key="4">
    <source>
        <dbReference type="ARBA" id="ARBA00022840"/>
    </source>
</evidence>
<dbReference type="InterPro" id="IPR003593">
    <property type="entry name" value="AAA+_ATPase"/>
</dbReference>
<evidence type="ECO:0000259" key="6">
    <source>
        <dbReference type="PROSITE" id="PS50893"/>
    </source>
</evidence>
<dbReference type="Proteomes" id="UP001321506">
    <property type="component" value="Unassembled WGS sequence"/>
</dbReference>
<dbReference type="SUPFAM" id="SSF52540">
    <property type="entry name" value="P-loop containing nucleoside triphosphate hydrolases"/>
    <property type="match status" value="1"/>
</dbReference>
<comment type="similarity">
    <text evidence="1">Belongs to the ABC transporter superfamily.</text>
</comment>
<keyword evidence="8" id="KW-1185">Reference proteome</keyword>
<dbReference type="GO" id="GO:0005524">
    <property type="term" value="F:ATP binding"/>
    <property type="evidence" value="ECO:0007669"/>
    <property type="project" value="UniProtKB-KW"/>
</dbReference>
<dbReference type="GO" id="GO:0015807">
    <property type="term" value="P:L-amino acid transport"/>
    <property type="evidence" value="ECO:0007669"/>
    <property type="project" value="TreeGrafter"/>
</dbReference>
<gene>
    <name evidence="7" type="ORF">QF206_08990</name>
</gene>
<evidence type="ECO:0000256" key="3">
    <source>
        <dbReference type="ARBA" id="ARBA00022741"/>
    </source>
</evidence>
<accession>A0AAW6T5J2</accession>
<sequence length="247" mass="26165">MLEVDSLYVAYGPVTALRGVSIKVEKGSFVGVVGPNGAGKSTLLNTIAGVVKPKSGSVTLAGSKLSGARAEHIVGKHLSLVPEGRRIFGQMTVLENLQLGTTVRKDREQARTHITEMMEVFPILGRFRDRRAGHLSGGEQQQLAIARALLARPEYLLLDEPSAGLAPVIVDSVFEVLKRLHNEGVSILLVEQVAHRTVETADHSYVLQHGNIVARGTASELLQGGLLEAAYLGADGAAPEPEGAGQA</sequence>
<name>A0AAW6T5J2_9MICO</name>
<dbReference type="EMBL" id="JASATX010000003">
    <property type="protein sequence ID" value="MDI2099095.1"/>
    <property type="molecule type" value="Genomic_DNA"/>
</dbReference>
<dbReference type="InterPro" id="IPR052156">
    <property type="entry name" value="BCAA_Transport_ATP-bd_LivF"/>
</dbReference>
<dbReference type="InterPro" id="IPR003439">
    <property type="entry name" value="ABC_transporter-like_ATP-bd"/>
</dbReference>
<reference evidence="7 8" key="1">
    <citation type="submission" date="2023-04" db="EMBL/GenBank/DDBJ databases">
        <title>Klugiella caeni sp. nov. isolated from the sludge of biochemical tank.</title>
        <authorList>
            <person name="Geng K."/>
        </authorList>
    </citation>
    <scope>NUCLEOTIDE SEQUENCE [LARGE SCALE GENOMIC DNA]</scope>
    <source>
        <strain evidence="7 8">YN-L-19</strain>
    </source>
</reference>
<evidence type="ECO:0000256" key="2">
    <source>
        <dbReference type="ARBA" id="ARBA00022448"/>
    </source>
</evidence>
<dbReference type="Pfam" id="PF00005">
    <property type="entry name" value="ABC_tran"/>
    <property type="match status" value="1"/>
</dbReference>
<keyword evidence="5" id="KW-0029">Amino-acid transport</keyword>
<evidence type="ECO:0000313" key="8">
    <source>
        <dbReference type="Proteomes" id="UP001321506"/>
    </source>
</evidence>
<dbReference type="CDD" id="cd03224">
    <property type="entry name" value="ABC_TM1139_LivF_branched"/>
    <property type="match status" value="1"/>
</dbReference>
<evidence type="ECO:0000256" key="1">
    <source>
        <dbReference type="ARBA" id="ARBA00005417"/>
    </source>
</evidence>
<organism evidence="7 8">
    <name type="scientific">Ruicaihuangia caeni</name>
    <dbReference type="NCBI Taxonomy" id="3042517"/>
    <lineage>
        <taxon>Bacteria</taxon>
        <taxon>Bacillati</taxon>
        <taxon>Actinomycetota</taxon>
        <taxon>Actinomycetes</taxon>
        <taxon>Micrococcales</taxon>
        <taxon>Microbacteriaceae</taxon>
        <taxon>Ruicaihuangia</taxon>
    </lineage>
</organism>
<feature type="domain" description="ABC transporter" evidence="6">
    <location>
        <begin position="2"/>
        <end position="234"/>
    </location>
</feature>
<dbReference type="InterPro" id="IPR027417">
    <property type="entry name" value="P-loop_NTPase"/>
</dbReference>